<keyword evidence="5" id="KW-0414">Isoprene biosynthesis</keyword>
<keyword evidence="4" id="KW-0460">Magnesium</keyword>
<keyword evidence="7" id="KW-0511">Multifunctional enzyme</keyword>
<proteinExistence type="inferred from homology"/>
<name>A0ABR4G314_9EURO</name>
<dbReference type="InterPro" id="IPR008949">
    <property type="entry name" value="Isoprenoid_synthase_dom_sf"/>
</dbReference>
<reference evidence="11 12" key="1">
    <citation type="submission" date="2024-07" db="EMBL/GenBank/DDBJ databases">
        <title>Section-level genome sequencing and comparative genomics of Aspergillus sections Usti and Cavernicolus.</title>
        <authorList>
            <consortium name="Lawrence Berkeley National Laboratory"/>
            <person name="Nybo J.L."/>
            <person name="Vesth T.C."/>
            <person name="Theobald S."/>
            <person name="Frisvad J.C."/>
            <person name="Larsen T.O."/>
            <person name="Kjaerboelling I."/>
            <person name="Rothschild-Mancinelli K."/>
            <person name="Lyhne E.K."/>
            <person name="Kogle M.E."/>
            <person name="Barry K."/>
            <person name="Clum A."/>
            <person name="Na H."/>
            <person name="Ledsgaard L."/>
            <person name="Lin J."/>
            <person name="Lipzen A."/>
            <person name="Kuo A."/>
            <person name="Riley R."/>
            <person name="Mondo S."/>
            <person name="Labutti K."/>
            <person name="Haridas S."/>
            <person name="Pangalinan J."/>
            <person name="Salamov A.A."/>
            <person name="Simmons B.A."/>
            <person name="Magnuson J.K."/>
            <person name="Chen J."/>
            <person name="Drula E."/>
            <person name="Henrissat B."/>
            <person name="Wiebenga A."/>
            <person name="Lubbers R.J."/>
            <person name="Gomes A.C."/>
            <person name="Makela M.R."/>
            <person name="Stajich J."/>
            <person name="Grigoriev I.V."/>
            <person name="Mortensen U.H."/>
            <person name="De Vries R.P."/>
            <person name="Baker S.E."/>
            <person name="Andersen M.R."/>
        </authorList>
    </citation>
    <scope>NUCLEOTIDE SEQUENCE [LARGE SCALE GENOMIC DNA]</scope>
    <source>
        <strain evidence="11 12">CBS 209.92</strain>
    </source>
</reference>
<comment type="pathway">
    <text evidence="1">Secondary metabolite biosynthesis; terpenoid biosynthesis.</text>
</comment>
<comment type="similarity">
    <text evidence="8">In the C-terminal section; belongs to the FPP/GGPP synthase family.</text>
</comment>
<evidence type="ECO:0000256" key="10">
    <source>
        <dbReference type="RuleBase" id="RU004466"/>
    </source>
</evidence>
<dbReference type="EMBL" id="JBFTWV010000058">
    <property type="protein sequence ID" value="KAL2793412.1"/>
    <property type="molecule type" value="Genomic_DNA"/>
</dbReference>
<evidence type="ECO:0000313" key="12">
    <source>
        <dbReference type="Proteomes" id="UP001610563"/>
    </source>
</evidence>
<dbReference type="Pfam" id="PF00348">
    <property type="entry name" value="polyprenyl_synt"/>
    <property type="match status" value="1"/>
</dbReference>
<accession>A0ABR4G314</accession>
<keyword evidence="6" id="KW-0456">Lyase</keyword>
<gene>
    <name evidence="11" type="ORF">BJX66DRAFT_306116</name>
</gene>
<comment type="similarity">
    <text evidence="9">In the N-terminal section; belongs to the terpene synthase family.</text>
</comment>
<comment type="similarity">
    <text evidence="10">Belongs to the FPP/GGPP synthase family.</text>
</comment>
<evidence type="ECO:0000256" key="5">
    <source>
        <dbReference type="ARBA" id="ARBA00023229"/>
    </source>
</evidence>
<evidence type="ECO:0000256" key="4">
    <source>
        <dbReference type="ARBA" id="ARBA00022842"/>
    </source>
</evidence>
<dbReference type="PROSITE" id="PS00444">
    <property type="entry name" value="POLYPRENYL_SYNTHASE_2"/>
    <property type="match status" value="1"/>
</dbReference>
<evidence type="ECO:0000256" key="1">
    <source>
        <dbReference type="ARBA" id="ARBA00004721"/>
    </source>
</evidence>
<dbReference type="InterPro" id="IPR000092">
    <property type="entry name" value="Polyprenyl_synt"/>
</dbReference>
<evidence type="ECO:0000256" key="7">
    <source>
        <dbReference type="ARBA" id="ARBA00023268"/>
    </source>
</evidence>
<keyword evidence="12" id="KW-1185">Reference proteome</keyword>
<protein>
    <submittedName>
        <fullName evidence="11">Isoprenoid synthase domain-containing protein</fullName>
    </submittedName>
</protein>
<dbReference type="Proteomes" id="UP001610563">
    <property type="component" value="Unassembled WGS sequence"/>
</dbReference>
<dbReference type="InterPro" id="IPR033749">
    <property type="entry name" value="Polyprenyl_synt_CS"/>
</dbReference>
<evidence type="ECO:0000313" key="11">
    <source>
        <dbReference type="EMBL" id="KAL2793412.1"/>
    </source>
</evidence>
<dbReference type="Gene3D" id="1.10.600.10">
    <property type="entry name" value="Farnesyl Diphosphate Synthase"/>
    <property type="match status" value="1"/>
</dbReference>
<dbReference type="PANTHER" id="PTHR12001">
    <property type="entry name" value="GERANYLGERANYL PYROPHOSPHATE SYNTHASE"/>
    <property type="match status" value="1"/>
</dbReference>
<comment type="caution">
    <text evidence="11">The sequence shown here is derived from an EMBL/GenBank/DDBJ whole genome shotgun (WGS) entry which is preliminary data.</text>
</comment>
<keyword evidence="3" id="KW-0479">Metal-binding</keyword>
<sequence>MSARAISTTPHVKMHLSLKNIPLKMADITSSADLDETALNGPLDYIAALPSKNIRTKLATALNIWFNLPSSNLDFIKEIVADLHNSTLILDDIQDDSELRRGSPTTHRVFGSAQCINSATYMFVHAAQRVHNIGREHPDFTNVFLDGLAELAKGQSWDLKWKYDAQCPSVQEYMAMIDGKTGAMFVMLLRMMVVLARPHIQMQSPELASTSTSTSAIPRWPVPELERLMQLFGRLFQVRDDYQNLRDETYAQQKGFCEDLDEGKLSFPVIACCEADPSAHASMLKLLGTKKRGKGISKAQKMQMLRLILDSGALHRTWEVMQCLIEEIRVALGAVEERVGVRNSALRLILLLLSDAQAP</sequence>
<organism evidence="11 12">
    <name type="scientific">Aspergillus keveii</name>
    <dbReference type="NCBI Taxonomy" id="714993"/>
    <lineage>
        <taxon>Eukaryota</taxon>
        <taxon>Fungi</taxon>
        <taxon>Dikarya</taxon>
        <taxon>Ascomycota</taxon>
        <taxon>Pezizomycotina</taxon>
        <taxon>Eurotiomycetes</taxon>
        <taxon>Eurotiomycetidae</taxon>
        <taxon>Eurotiales</taxon>
        <taxon>Aspergillaceae</taxon>
        <taxon>Aspergillus</taxon>
        <taxon>Aspergillus subgen. Nidulantes</taxon>
    </lineage>
</organism>
<evidence type="ECO:0000256" key="8">
    <source>
        <dbReference type="ARBA" id="ARBA00038363"/>
    </source>
</evidence>
<evidence type="ECO:0000256" key="9">
    <source>
        <dbReference type="ARBA" id="ARBA00038372"/>
    </source>
</evidence>
<dbReference type="PANTHER" id="PTHR12001:SF72">
    <property type="entry name" value="THIJ_PFPI FAMILY PROTEIN (AFU_ORTHOLOGUE AFUA_3G01210)-RELATED"/>
    <property type="match status" value="1"/>
</dbReference>
<dbReference type="SUPFAM" id="SSF48576">
    <property type="entry name" value="Terpenoid synthases"/>
    <property type="match status" value="1"/>
</dbReference>
<evidence type="ECO:0000256" key="3">
    <source>
        <dbReference type="ARBA" id="ARBA00022723"/>
    </source>
</evidence>
<keyword evidence="2 10" id="KW-0808">Transferase</keyword>
<dbReference type="PROSITE" id="PS00723">
    <property type="entry name" value="POLYPRENYL_SYNTHASE_1"/>
    <property type="match status" value="1"/>
</dbReference>
<evidence type="ECO:0000256" key="2">
    <source>
        <dbReference type="ARBA" id="ARBA00022679"/>
    </source>
</evidence>
<evidence type="ECO:0000256" key="6">
    <source>
        <dbReference type="ARBA" id="ARBA00023239"/>
    </source>
</evidence>